<dbReference type="RefSeq" id="WP_090840356.1">
    <property type="nucleotide sequence ID" value="NZ_FORM01000006.1"/>
</dbReference>
<keyword evidence="2" id="KW-1185">Reference proteome</keyword>
<dbReference type="EMBL" id="FORM01000006">
    <property type="protein sequence ID" value="SFJ32310.1"/>
    <property type="molecule type" value="Genomic_DNA"/>
</dbReference>
<name>A0A1I3QEW3_9FLAO</name>
<dbReference type="STRING" id="1144750.SAMN05443431_106105"/>
<protein>
    <submittedName>
        <fullName evidence="1">Uncharacterized protein</fullName>
    </submittedName>
</protein>
<accession>A0A1I3QEW3</accession>
<proteinExistence type="predicted"/>
<dbReference type="AlphaFoldDB" id="A0A1I3QEW3"/>
<evidence type="ECO:0000313" key="2">
    <source>
        <dbReference type="Proteomes" id="UP000199559"/>
    </source>
</evidence>
<evidence type="ECO:0000313" key="1">
    <source>
        <dbReference type="EMBL" id="SFJ32310.1"/>
    </source>
</evidence>
<gene>
    <name evidence="1" type="ORF">SAMN05443431_106105</name>
</gene>
<reference evidence="2" key="1">
    <citation type="submission" date="2016-10" db="EMBL/GenBank/DDBJ databases">
        <authorList>
            <person name="Varghese N."/>
            <person name="Submissions S."/>
        </authorList>
    </citation>
    <scope>NUCLEOTIDE SEQUENCE [LARGE SCALE GENOMIC DNA]</scope>
    <source>
        <strain evidence="2">DSM 28881</strain>
    </source>
</reference>
<organism evidence="1 2">
    <name type="scientific">Olleya namhaensis</name>
    <dbReference type="NCBI Taxonomy" id="1144750"/>
    <lineage>
        <taxon>Bacteria</taxon>
        <taxon>Pseudomonadati</taxon>
        <taxon>Bacteroidota</taxon>
        <taxon>Flavobacteriia</taxon>
        <taxon>Flavobacteriales</taxon>
        <taxon>Flavobacteriaceae</taxon>
    </lineage>
</organism>
<sequence>MQLTQLPGTYNITGRNQDQEAATYKGTLELTLDHNNRINAKWTINNSQEQLGTGFFKDNILVINFNYIGDDDAIYKGVVVYKCITQDLLDGFWSEKHGNPLYLGEERCFRQGAQQEVIN</sequence>
<dbReference type="Proteomes" id="UP000199559">
    <property type="component" value="Unassembled WGS sequence"/>
</dbReference>